<protein>
    <submittedName>
        <fullName evidence="1">Uncharacterized protein</fullName>
    </submittedName>
</protein>
<proteinExistence type="predicted"/>
<reference evidence="1" key="1">
    <citation type="journal article" date="2014" name="Int. J. Syst. Evol. Microbiol.">
        <title>Complete genome sequence of Corynebacterium casei LMG S-19264T (=DSM 44701T), isolated from a smear-ripened cheese.</title>
        <authorList>
            <consortium name="US DOE Joint Genome Institute (JGI-PGF)"/>
            <person name="Walter F."/>
            <person name="Albersmeier A."/>
            <person name="Kalinowski J."/>
            <person name="Ruckert C."/>
        </authorList>
    </citation>
    <scope>NUCLEOTIDE SEQUENCE</scope>
    <source>
        <strain evidence="1">CGMCC 1.15343</strain>
    </source>
</reference>
<evidence type="ECO:0000313" key="2">
    <source>
        <dbReference type="Proteomes" id="UP000651668"/>
    </source>
</evidence>
<comment type="caution">
    <text evidence="1">The sequence shown here is derived from an EMBL/GenBank/DDBJ whole genome shotgun (WGS) entry which is preliminary data.</text>
</comment>
<dbReference type="Proteomes" id="UP000651668">
    <property type="component" value="Unassembled WGS sequence"/>
</dbReference>
<sequence>MKRKYNINNAEELQAAISGLKAEYTMQEERLTADAKVYVKQYSFKSLSKKYLTPSTFLKADDQLNISSKVMSFLLPVLMNNTLFRGSGFITKTLVGLATSKVGKSLDAEHLTGMFSTVKSWFGGAKKKITAKRQVNYIDYGIPPDSETF</sequence>
<name>A0A916U238_9SPHI</name>
<dbReference type="EMBL" id="BMIL01000002">
    <property type="protein sequence ID" value="GGC56712.1"/>
    <property type="molecule type" value="Genomic_DNA"/>
</dbReference>
<keyword evidence="2" id="KW-1185">Reference proteome</keyword>
<reference evidence="1" key="2">
    <citation type="submission" date="2020-09" db="EMBL/GenBank/DDBJ databases">
        <authorList>
            <person name="Sun Q."/>
            <person name="Zhou Y."/>
        </authorList>
    </citation>
    <scope>NUCLEOTIDE SEQUENCE</scope>
    <source>
        <strain evidence="1">CGMCC 1.15343</strain>
    </source>
</reference>
<organism evidence="1 2">
    <name type="scientific">Pedobacter quisquiliarum</name>
    <dbReference type="NCBI Taxonomy" id="1834438"/>
    <lineage>
        <taxon>Bacteria</taxon>
        <taxon>Pseudomonadati</taxon>
        <taxon>Bacteroidota</taxon>
        <taxon>Sphingobacteriia</taxon>
        <taxon>Sphingobacteriales</taxon>
        <taxon>Sphingobacteriaceae</taxon>
        <taxon>Pedobacter</taxon>
    </lineage>
</organism>
<evidence type="ECO:0000313" key="1">
    <source>
        <dbReference type="EMBL" id="GGC56712.1"/>
    </source>
</evidence>
<accession>A0A916U238</accession>
<gene>
    <name evidence="1" type="ORF">GCM10011387_07840</name>
</gene>
<dbReference type="RefSeq" id="WP_188625532.1">
    <property type="nucleotide sequence ID" value="NZ_BMIL01000002.1"/>
</dbReference>
<dbReference type="AlphaFoldDB" id="A0A916U238"/>